<organism evidence="1 2">
    <name type="scientific">Rhodocollybia butyracea</name>
    <dbReference type="NCBI Taxonomy" id="206335"/>
    <lineage>
        <taxon>Eukaryota</taxon>
        <taxon>Fungi</taxon>
        <taxon>Dikarya</taxon>
        <taxon>Basidiomycota</taxon>
        <taxon>Agaricomycotina</taxon>
        <taxon>Agaricomycetes</taxon>
        <taxon>Agaricomycetidae</taxon>
        <taxon>Agaricales</taxon>
        <taxon>Marasmiineae</taxon>
        <taxon>Omphalotaceae</taxon>
        <taxon>Rhodocollybia</taxon>
    </lineage>
</organism>
<evidence type="ECO:0000313" key="1">
    <source>
        <dbReference type="EMBL" id="KAF9030659.1"/>
    </source>
</evidence>
<reference evidence="1" key="1">
    <citation type="submission" date="2020-11" db="EMBL/GenBank/DDBJ databases">
        <authorList>
            <consortium name="DOE Joint Genome Institute"/>
            <person name="Ahrendt S."/>
            <person name="Riley R."/>
            <person name="Andreopoulos W."/>
            <person name="Labutti K."/>
            <person name="Pangilinan J."/>
            <person name="Ruiz-Duenas F.J."/>
            <person name="Barrasa J.M."/>
            <person name="Sanchez-Garcia M."/>
            <person name="Camarero S."/>
            <person name="Miyauchi S."/>
            <person name="Serrano A."/>
            <person name="Linde D."/>
            <person name="Babiker R."/>
            <person name="Drula E."/>
            <person name="Ayuso-Fernandez I."/>
            <person name="Pacheco R."/>
            <person name="Padilla G."/>
            <person name="Ferreira P."/>
            <person name="Barriuso J."/>
            <person name="Kellner H."/>
            <person name="Castanera R."/>
            <person name="Alfaro M."/>
            <person name="Ramirez L."/>
            <person name="Pisabarro A.G."/>
            <person name="Kuo A."/>
            <person name="Tritt A."/>
            <person name="Lipzen A."/>
            <person name="He G."/>
            <person name="Yan M."/>
            <person name="Ng V."/>
            <person name="Cullen D."/>
            <person name="Martin F."/>
            <person name="Rosso M.-N."/>
            <person name="Henrissat B."/>
            <person name="Hibbett D."/>
            <person name="Martinez A.T."/>
            <person name="Grigoriev I.V."/>
        </authorList>
    </citation>
    <scope>NUCLEOTIDE SEQUENCE</scope>
    <source>
        <strain evidence="1">AH 40177</strain>
    </source>
</reference>
<accession>A0A9P5P5F0</accession>
<sequence>MLATSRTSPNKLHQLRAFSVQQGTNFHLHMKPDHSGKTPILESLTHLDYGSIYPWGYPRFLTTSKAYPTNIALTVEKWLKLPGLKILVLRFCSDRDMDQFCSSISGEKQIADPRVVCLQMPSPIGDGDHFEFLSRVWALGEEVHNNKSMALKKL</sequence>
<name>A0A9P5P5F0_9AGAR</name>
<comment type="caution">
    <text evidence="1">The sequence shown here is derived from an EMBL/GenBank/DDBJ whole genome shotgun (WGS) entry which is preliminary data.</text>
</comment>
<gene>
    <name evidence="1" type="ORF">BDP27DRAFT_1349030</name>
</gene>
<dbReference type="OrthoDB" id="3111149at2759"/>
<protein>
    <submittedName>
        <fullName evidence="1">Uncharacterized protein</fullName>
    </submittedName>
</protein>
<dbReference type="EMBL" id="JADNRY010000664">
    <property type="protein sequence ID" value="KAF9030659.1"/>
    <property type="molecule type" value="Genomic_DNA"/>
</dbReference>
<dbReference type="AlphaFoldDB" id="A0A9P5P5F0"/>
<keyword evidence="2" id="KW-1185">Reference proteome</keyword>
<evidence type="ECO:0000313" key="2">
    <source>
        <dbReference type="Proteomes" id="UP000772434"/>
    </source>
</evidence>
<dbReference type="Proteomes" id="UP000772434">
    <property type="component" value="Unassembled WGS sequence"/>
</dbReference>
<proteinExistence type="predicted"/>